<organismHost>
    <name type="scientific">Synechococcus</name>
    <dbReference type="NCBI Taxonomy" id="1129"/>
</organismHost>
<dbReference type="RefSeq" id="YP_195079.1">
    <property type="nucleotide sequence ID" value="NC_006820.1"/>
</dbReference>
<reference evidence="1 2" key="1">
    <citation type="journal article" date="2004" name="Proc. Natl. Acad. Sci. U.S.A.">
        <title>Genetic organization of the psbAD region in phages infecting marine Synechococcus strains.</title>
        <authorList>
            <person name="Millard A."/>
            <person name="Clokie M.R."/>
            <person name="Shub D.A."/>
            <person name="Mann N.H."/>
        </authorList>
    </citation>
    <scope>NUCLEOTIDE SEQUENCE [LARGE SCALE GENOMIC DNA]</scope>
</reference>
<dbReference type="Proteomes" id="UP000000994">
    <property type="component" value="Segment"/>
</dbReference>
<dbReference type="GeneID" id="3260374"/>
<accession>Q5GQP3</accession>
<reference evidence="1 2" key="2">
    <citation type="journal article" date="2005" name="J. Bacteriol.">
        <title>The genome of S-PM2, a 'photosynthetic' T4-type bacteriophage that infects marine Synechococcus strains.</title>
        <authorList>
            <person name="Mann N.H."/>
            <person name="Clokie M.R."/>
            <person name="Millard A."/>
            <person name="Cook A."/>
            <person name="Wilson W.H."/>
            <person name="Wheatley P.J."/>
            <person name="Letarov A."/>
            <person name="Krisch H.M."/>
        </authorList>
    </citation>
    <scope>NUCLEOTIDE SEQUENCE</scope>
</reference>
<organism evidence="1 2">
    <name type="scientific">Synechococcus phage S-PM2</name>
    <dbReference type="NCBI Taxonomy" id="238854"/>
    <lineage>
        <taxon>Viruses</taxon>
        <taxon>Duplodnaviria</taxon>
        <taxon>Heunggongvirae</taxon>
        <taxon>Uroviricota</taxon>
        <taxon>Caudoviricetes</taxon>
        <taxon>Pantevenvirales</taxon>
        <taxon>Kyanoviridae</taxon>
        <taxon>Nodensvirus</taxon>
        <taxon>Nodensvirus spm2</taxon>
    </lineage>
</organism>
<sequence length="169" mass="19503">MFGIEKDFQQLMEQAYGPLGEKHQMPFNNEIEKTKKEIEVLTKKLSFLEELEKTKSPAEEAYKDAYGKYPVKDVSEDLTPLDNWNVISWDAFQKGYDAAYEEKVAQEPSKDVVSLYERFVNEGAYGMTSFENALKIVRGFLIDEGVIECEDEEYITFTLQKSLLNVPND</sequence>
<evidence type="ECO:0000313" key="2">
    <source>
        <dbReference type="Proteomes" id="UP000000994"/>
    </source>
</evidence>
<name>Q5GQP3_BPSYP</name>
<protein>
    <submittedName>
        <fullName evidence="1">Hypothetical-Protein belonging to T4-LIKE GC: 790</fullName>
    </submittedName>
</protein>
<dbReference type="KEGG" id="vg:3260374"/>
<keyword evidence="2" id="KW-1185">Reference proteome</keyword>
<evidence type="ECO:0000313" key="1">
    <source>
        <dbReference type="EMBL" id="CAF34109.1"/>
    </source>
</evidence>
<proteinExistence type="predicted"/>
<dbReference type="EMBL" id="AJ630128">
    <property type="protein sequence ID" value="CAF34109.1"/>
    <property type="molecule type" value="Genomic_DNA"/>
</dbReference>
<gene>
    <name evidence="1" type="ORF">S-PM2p045</name>
</gene>